<name>A0A3G6TBI8_9FLAO</name>
<protein>
    <submittedName>
        <fullName evidence="2">Uncharacterized protein</fullName>
    </submittedName>
</protein>
<dbReference type="KEGG" id="cben:EG339_12090"/>
<dbReference type="AlphaFoldDB" id="A0A3G6TBI8"/>
<feature type="transmembrane region" description="Helical" evidence="1">
    <location>
        <begin position="6"/>
        <end position="26"/>
    </location>
</feature>
<reference evidence="3" key="1">
    <citation type="submission" date="2018-11" db="EMBL/GenBank/DDBJ databases">
        <title>Proposal to divide the Flavobacteriaceae and reorganize its genera based on Amino Acid Identity values calculated from whole genome sequences.</title>
        <authorList>
            <person name="Nicholson A.C."/>
            <person name="Gulvik C.A."/>
            <person name="Whitney A.M."/>
            <person name="Humrighouse B.W."/>
            <person name="Bell M."/>
            <person name="Holmes B."/>
            <person name="Steigerwalt A.G."/>
            <person name="Villarma A."/>
            <person name="Sheth M."/>
            <person name="Batra D."/>
            <person name="Pryor J."/>
            <person name="Bernardet J.-F."/>
            <person name="Hugo C."/>
            <person name="Kampfer P."/>
            <person name="Newman J."/>
            <person name="McQuiston J.R."/>
        </authorList>
    </citation>
    <scope>NUCLEOTIDE SEQUENCE [LARGE SCALE GENOMIC DNA]</scope>
    <source>
        <strain evidence="3">G0229</strain>
    </source>
</reference>
<keyword evidence="3" id="KW-1185">Reference proteome</keyword>
<evidence type="ECO:0000256" key="1">
    <source>
        <dbReference type="SAM" id="Phobius"/>
    </source>
</evidence>
<dbReference type="Proteomes" id="UP000271193">
    <property type="component" value="Chromosome"/>
</dbReference>
<evidence type="ECO:0000313" key="2">
    <source>
        <dbReference type="EMBL" id="AZB25263.1"/>
    </source>
</evidence>
<accession>A0A3G6TBI8</accession>
<sequence length="104" mass="11013">MKINQFLKINAVAIAAIMFTGALMSFKIVEKKAADKQFYYNSTSTSAGAFANVANWAEGAGSSCLTTGNKPCTIAVPEGQDLVDVIGGMTNAQVLAIHPSERRQ</sequence>
<keyword evidence="1" id="KW-1133">Transmembrane helix</keyword>
<gene>
    <name evidence="2" type="ORF">EG339_12090</name>
</gene>
<organism evidence="2 3">
    <name type="scientific">Chryseobacterium bernardetii</name>
    <dbReference type="NCBI Taxonomy" id="1241978"/>
    <lineage>
        <taxon>Bacteria</taxon>
        <taxon>Pseudomonadati</taxon>
        <taxon>Bacteroidota</taxon>
        <taxon>Flavobacteriia</taxon>
        <taxon>Flavobacteriales</taxon>
        <taxon>Weeksellaceae</taxon>
        <taxon>Chryseobacterium group</taxon>
        <taxon>Chryseobacterium</taxon>
    </lineage>
</organism>
<keyword evidence="1" id="KW-0812">Transmembrane</keyword>
<evidence type="ECO:0000313" key="3">
    <source>
        <dbReference type="Proteomes" id="UP000271193"/>
    </source>
</evidence>
<dbReference type="GeneID" id="99065548"/>
<dbReference type="RefSeq" id="WP_123870284.1">
    <property type="nucleotide sequence ID" value="NZ_CP033932.1"/>
</dbReference>
<proteinExistence type="predicted"/>
<dbReference type="EMBL" id="CP033932">
    <property type="protein sequence ID" value="AZB25263.1"/>
    <property type="molecule type" value="Genomic_DNA"/>
</dbReference>
<keyword evidence="1" id="KW-0472">Membrane</keyword>